<feature type="domain" description="Polyvalent protein metallopeptidase" evidence="1">
    <location>
        <begin position="34"/>
        <end position="111"/>
    </location>
</feature>
<feature type="non-terminal residue" evidence="2">
    <location>
        <position position="1"/>
    </location>
</feature>
<comment type="caution">
    <text evidence="2">The sequence shown here is derived from an EMBL/GenBank/DDBJ whole genome shotgun (WGS) entry which is preliminary data.</text>
</comment>
<dbReference type="Proteomes" id="UP000549617">
    <property type="component" value="Unassembled WGS sequence"/>
</dbReference>
<dbReference type="Pfam" id="PF18818">
    <property type="entry name" value="MPTase-PolyVal"/>
    <property type="match status" value="1"/>
</dbReference>
<proteinExistence type="predicted"/>
<evidence type="ECO:0000313" key="3">
    <source>
        <dbReference type="Proteomes" id="UP000549617"/>
    </source>
</evidence>
<evidence type="ECO:0000313" key="2">
    <source>
        <dbReference type="EMBL" id="MBB5687829.1"/>
    </source>
</evidence>
<dbReference type="RefSeq" id="WP_246351108.1">
    <property type="nucleotide sequence ID" value="NZ_JACIJC010000010.1"/>
</dbReference>
<dbReference type="EMBL" id="JACIJC010000010">
    <property type="protein sequence ID" value="MBB5687829.1"/>
    <property type="molecule type" value="Genomic_DNA"/>
</dbReference>
<accession>A0A7W9EG57</accession>
<reference evidence="2 3" key="1">
    <citation type="submission" date="2020-08" db="EMBL/GenBank/DDBJ databases">
        <title>Genomic Encyclopedia of Type Strains, Phase IV (KMG-IV): sequencing the most valuable type-strain genomes for metagenomic binning, comparative biology and taxonomic classification.</title>
        <authorList>
            <person name="Goeker M."/>
        </authorList>
    </citation>
    <scope>NUCLEOTIDE SEQUENCE [LARGE SCALE GENOMIC DNA]</scope>
    <source>
        <strain evidence="2 3">DSM 25079</strain>
    </source>
</reference>
<dbReference type="InterPro" id="IPR041459">
    <property type="entry name" value="MPTase-PolyVal"/>
</dbReference>
<name>A0A7W9EG57_9SPHN</name>
<gene>
    <name evidence="2" type="ORF">FHS49_003876</name>
</gene>
<organism evidence="2 3">
    <name type="scientific">Sphingobium boeckii</name>
    <dbReference type="NCBI Taxonomy" id="1082345"/>
    <lineage>
        <taxon>Bacteria</taxon>
        <taxon>Pseudomonadati</taxon>
        <taxon>Pseudomonadota</taxon>
        <taxon>Alphaproteobacteria</taxon>
        <taxon>Sphingomonadales</taxon>
        <taxon>Sphingomonadaceae</taxon>
        <taxon>Sphingobium</taxon>
    </lineage>
</organism>
<dbReference type="AlphaFoldDB" id="A0A7W9EG57"/>
<protein>
    <submittedName>
        <fullName evidence="2">Antirestriction protein ArdC</fullName>
    </submittedName>
</protein>
<keyword evidence="3" id="KW-1185">Reference proteome</keyword>
<evidence type="ECO:0000259" key="1">
    <source>
        <dbReference type="Pfam" id="PF18818"/>
    </source>
</evidence>
<sequence>DDYAELEARDHAADRANSTPRGIIRVAALWVLCRYRHKTHWTGSYKRLDRPQNKRGGEGWYAREELVAEMTTAFVCARLGIAPTVRHADYLGLWLQELREDHRAIFKAASQASKAADYILAFAQHGARGDE</sequence>